<reference evidence="3 4" key="1">
    <citation type="journal article" date="2020" name="Microorganisms">
        <title>Osmotic Adaptation and Compatible Solute Biosynthesis of Phototrophic Bacteria as Revealed from Genome Analyses.</title>
        <authorList>
            <person name="Imhoff J.F."/>
            <person name="Rahn T."/>
            <person name="Kunzel S."/>
            <person name="Keller A."/>
            <person name="Neulinger S.C."/>
        </authorList>
    </citation>
    <scope>NUCLEOTIDE SEQUENCE [LARGE SCALE GENOMIC DNA]</scope>
    <source>
        <strain evidence="3 4">DSM 9895</strain>
    </source>
</reference>
<evidence type="ECO:0000256" key="2">
    <source>
        <dbReference type="SAM" id="MobiDB-lite"/>
    </source>
</evidence>
<dbReference type="Proteomes" id="UP001296873">
    <property type="component" value="Unassembled WGS sequence"/>
</dbReference>
<dbReference type="RefSeq" id="WP_200342796.1">
    <property type="nucleotide sequence ID" value="NZ_NRRL01000094.1"/>
</dbReference>
<sequence>MADPSDSQFPTWKQPDGQPVGCRDKLKVLNENLEEIREMAQDALEDAILMGCDERQVRRVLHDLMDGLDNPYAAQKAGGGDTQTERS</sequence>
<gene>
    <name evidence="3" type="ORF">CKO28_20625</name>
</gene>
<evidence type="ECO:0000256" key="1">
    <source>
        <dbReference type="SAM" id="Coils"/>
    </source>
</evidence>
<evidence type="ECO:0000313" key="3">
    <source>
        <dbReference type="EMBL" id="MBK1670433.1"/>
    </source>
</evidence>
<evidence type="ECO:0000313" key="4">
    <source>
        <dbReference type="Proteomes" id="UP001296873"/>
    </source>
</evidence>
<protein>
    <submittedName>
        <fullName evidence="3">Uncharacterized protein</fullName>
    </submittedName>
</protein>
<comment type="caution">
    <text evidence="3">The sequence shown here is derived from an EMBL/GenBank/DDBJ whole genome shotgun (WGS) entry which is preliminary data.</text>
</comment>
<name>A0ABS1DL21_9PROT</name>
<keyword evidence="1" id="KW-0175">Coiled coil</keyword>
<keyword evidence="4" id="KW-1185">Reference proteome</keyword>
<dbReference type="EMBL" id="NRRL01000094">
    <property type="protein sequence ID" value="MBK1670433.1"/>
    <property type="molecule type" value="Genomic_DNA"/>
</dbReference>
<accession>A0ABS1DL21</accession>
<feature type="region of interest" description="Disordered" evidence="2">
    <location>
        <begin position="1"/>
        <end position="22"/>
    </location>
</feature>
<proteinExistence type="predicted"/>
<feature type="coiled-coil region" evidence="1">
    <location>
        <begin position="23"/>
        <end position="50"/>
    </location>
</feature>
<organism evidence="3 4">
    <name type="scientific">Rhodovibrio sodomensis</name>
    <dbReference type="NCBI Taxonomy" id="1088"/>
    <lineage>
        <taxon>Bacteria</taxon>
        <taxon>Pseudomonadati</taxon>
        <taxon>Pseudomonadota</taxon>
        <taxon>Alphaproteobacteria</taxon>
        <taxon>Rhodospirillales</taxon>
        <taxon>Rhodovibrionaceae</taxon>
        <taxon>Rhodovibrio</taxon>
    </lineage>
</organism>
<feature type="compositionally biased region" description="Polar residues" evidence="2">
    <location>
        <begin position="1"/>
        <end position="11"/>
    </location>
</feature>